<dbReference type="EMBL" id="DUJN01000002">
    <property type="protein sequence ID" value="HII60512.1"/>
    <property type="molecule type" value="Genomic_DNA"/>
</dbReference>
<dbReference type="Proteomes" id="UP000617544">
    <property type="component" value="Unassembled WGS sequence"/>
</dbReference>
<dbReference type="OMA" id="KFPIRIN"/>
<organism evidence="1 2">
    <name type="scientific">Pyrococcus horikoshii</name>
    <dbReference type="NCBI Taxonomy" id="53953"/>
    <lineage>
        <taxon>Archaea</taxon>
        <taxon>Methanobacteriati</taxon>
        <taxon>Methanobacteriota</taxon>
        <taxon>Thermococci</taxon>
        <taxon>Thermococcales</taxon>
        <taxon>Thermococcaceae</taxon>
        <taxon>Pyrococcus</taxon>
    </lineage>
</organism>
<dbReference type="GeneID" id="1443844"/>
<evidence type="ECO:0000313" key="1">
    <source>
        <dbReference type="EMBL" id="HII60512.1"/>
    </source>
</evidence>
<evidence type="ECO:0000313" key="2">
    <source>
        <dbReference type="Proteomes" id="UP000617544"/>
    </source>
</evidence>
<proteinExistence type="predicted"/>
<reference evidence="1" key="1">
    <citation type="journal article" date="2020" name="bioRxiv">
        <title>A rank-normalized archaeal taxonomy based on genome phylogeny resolves widespread incomplete and uneven classifications.</title>
        <authorList>
            <person name="Rinke C."/>
            <person name="Chuvochina M."/>
            <person name="Mussig A.J."/>
            <person name="Chaumeil P.-A."/>
            <person name="Waite D.W."/>
            <person name="Whitman W.B."/>
            <person name="Parks D.H."/>
            <person name="Hugenholtz P."/>
        </authorList>
    </citation>
    <scope>NUCLEOTIDE SEQUENCE</scope>
    <source>
        <strain evidence="1">UBA8834</strain>
    </source>
</reference>
<sequence length="388" mass="44441">MEGISKPMERYDSVVFAGMKQDGTIEFIKVYALNEDLAITILDQFLRENNLHPSDFVVIQRGLEDIKGKDIISTRTEEDLSAMLARLGLRLVSNGVLHTRGAEKIYQITAISKSLIERLQGEDKDKVSTIIKEEISIDFSNLKLPEKYMKKLLLLSLMEDTFILNRAELNVPEVIKRAVKGVVSIPRLIERDNIIIKVFDEELHTVQGSYLDRVIITPPVVHWDAHIDELDSFSFQEVEENVYEPPLFVKAMKGFLVLTEPPRDLVVMLLKLKRRGEVKVSLKGRQIRIPLNFTLVVDTKYPERYSGLKFPIRINLPPFDDETFAQMLSMVLGTKVPQDLVAMFPEEYKTFLGVEILSNLWKKLRKRGRKSEIELLKEMATIVTGGII</sequence>
<accession>A0A832SXK9</accession>
<dbReference type="AlphaFoldDB" id="A0A832SXK9"/>
<dbReference type="RefSeq" id="WP_010885604.1">
    <property type="nucleotide sequence ID" value="NZ_DUJN01000002.1"/>
</dbReference>
<gene>
    <name evidence="1" type="ORF">HA331_01910</name>
</gene>
<protein>
    <submittedName>
        <fullName evidence="1">Uncharacterized protein</fullName>
    </submittedName>
</protein>
<name>A0A832SXK9_PYRHR</name>
<comment type="caution">
    <text evidence="1">The sequence shown here is derived from an EMBL/GenBank/DDBJ whole genome shotgun (WGS) entry which is preliminary data.</text>
</comment>